<name>A0A2T4CNU9_9GAMM</name>
<gene>
    <name evidence="3" type="ORF">C9986_00620</name>
</gene>
<dbReference type="PROSITE" id="PS50943">
    <property type="entry name" value="HTH_CROC1"/>
    <property type="match status" value="1"/>
</dbReference>
<feature type="region of interest" description="Disordered" evidence="1">
    <location>
        <begin position="95"/>
        <end position="115"/>
    </location>
</feature>
<evidence type="ECO:0000259" key="2">
    <source>
        <dbReference type="PROSITE" id="PS50943"/>
    </source>
</evidence>
<dbReference type="Gene3D" id="1.10.260.40">
    <property type="entry name" value="lambda repressor-like DNA-binding domains"/>
    <property type="match status" value="1"/>
</dbReference>
<sequence>MNIKNSKIRYSTAPVAVIAEEIGARLKQARLNKNFTQQEVADKVGISRRTLVAAEQGNAKLDTLIGIMQVLGVIDQLDVFLPEQDISPLQLAKLKGKQRQRASGQMSQDDDMEQW</sequence>
<proteinExistence type="predicted"/>
<protein>
    <submittedName>
        <fullName evidence="3">Transcriptional regulator</fullName>
    </submittedName>
</protein>
<dbReference type="InterPro" id="IPR001387">
    <property type="entry name" value="Cro/C1-type_HTH"/>
</dbReference>
<dbReference type="Proteomes" id="UP000243022">
    <property type="component" value="Unassembled WGS sequence"/>
</dbReference>
<feature type="domain" description="HTH cro/C1-type" evidence="2">
    <location>
        <begin position="26"/>
        <end position="77"/>
    </location>
</feature>
<accession>A0A2T4CNU9</accession>
<dbReference type="AlphaFoldDB" id="A0A2T4CNU9"/>
<evidence type="ECO:0000256" key="1">
    <source>
        <dbReference type="SAM" id="MobiDB-lite"/>
    </source>
</evidence>
<evidence type="ECO:0000313" key="4">
    <source>
        <dbReference type="Proteomes" id="UP000243022"/>
    </source>
</evidence>
<comment type="caution">
    <text evidence="3">The sequence shown here is derived from an EMBL/GenBank/DDBJ whole genome shotgun (WGS) entry which is preliminary data.</text>
</comment>
<dbReference type="Pfam" id="PF01381">
    <property type="entry name" value="HTH_3"/>
    <property type="match status" value="1"/>
</dbReference>
<evidence type="ECO:0000313" key="3">
    <source>
        <dbReference type="EMBL" id="PTB83226.1"/>
    </source>
</evidence>
<reference evidence="3 4" key="1">
    <citation type="submission" date="2018-03" db="EMBL/GenBank/DDBJ databases">
        <title>Cross-interface Injection: A General Nanoliter Liquid Handling Method Applied to Single Cells Genome Amplification Automated Nanoliter Liquid Handling Applied to Single Cell Multiple Displacement Amplification.</title>
        <authorList>
            <person name="Yun J."/>
            <person name="Xu P."/>
            <person name="Xu J."/>
            <person name="Dai X."/>
            <person name="Wang Y."/>
            <person name="Zheng X."/>
            <person name="Cao C."/>
            <person name="Yi Q."/>
            <person name="Zhu Y."/>
            <person name="Wang L."/>
            <person name="Dong Z."/>
            <person name="Huang Y."/>
            <person name="Huang L."/>
            <person name="Du W."/>
        </authorList>
    </citation>
    <scope>NUCLEOTIDE SEQUENCE [LARGE SCALE GENOMIC DNA]</scope>
    <source>
        <strain evidence="3 4">Z-E1-2</strain>
    </source>
</reference>
<dbReference type="SMART" id="SM00530">
    <property type="entry name" value="HTH_XRE"/>
    <property type="match status" value="1"/>
</dbReference>
<dbReference type="InterPro" id="IPR010982">
    <property type="entry name" value="Lambda_DNA-bd_dom_sf"/>
</dbReference>
<dbReference type="SUPFAM" id="SSF47413">
    <property type="entry name" value="lambda repressor-like DNA-binding domains"/>
    <property type="match status" value="1"/>
</dbReference>
<dbReference type="CDD" id="cd00093">
    <property type="entry name" value="HTH_XRE"/>
    <property type="match status" value="1"/>
</dbReference>
<dbReference type="GO" id="GO:0003677">
    <property type="term" value="F:DNA binding"/>
    <property type="evidence" value="ECO:0007669"/>
    <property type="project" value="InterPro"/>
</dbReference>
<organism evidence="3 4">
    <name type="scientific">Pseudidiomarina aestuarii</name>
    <dbReference type="NCBI Taxonomy" id="624146"/>
    <lineage>
        <taxon>Bacteria</taxon>
        <taxon>Pseudomonadati</taxon>
        <taxon>Pseudomonadota</taxon>
        <taxon>Gammaproteobacteria</taxon>
        <taxon>Alteromonadales</taxon>
        <taxon>Idiomarinaceae</taxon>
        <taxon>Pseudidiomarina</taxon>
    </lineage>
</organism>
<dbReference type="EMBL" id="PYVS01000005">
    <property type="protein sequence ID" value="PTB83226.1"/>
    <property type="molecule type" value="Genomic_DNA"/>
</dbReference>